<sequence>MINIRIALSILLCVLAGCAATEPEEAEQPNIIYILADDLGYGDIGAYGQEKIETPNIDALAQNGMTFIRHYSGAPVCAPARYMLMTGRHPGHAYIRGNDEWVARGDVWNYEKMAANPALEGQRPIPDSTITIAEVLQQAGYKTAAIGKWGLGAPFTEGVPNNQGFDFFFGYNGQRQAHSYYPIYLWRNNQRVALSNELVPPHQGLPEGADPYDSESYARFHEQPDYAPELMGREALRFIEANRDTSFFLYFATNIPHVSLQAPRRWIEHYREKFGDEEPYVSEDRGGRVQYTPARYPNATYAAMISYLDEQVGQLVAKLKELGEYENTLIIFTSDNGPLNGLGVSPEYFDSAGPFSNQNGRVKGSVHEGGIRVPMIASWPAQIEAGSTSDHLSAFWDIMPTLSEVAGTEPPGHIDGISFLPVLQGNEEDQPRHDYLYWEFPASSGQQAVRMGRWKGIRQNIMSEDNLDIELYDLEEDTREERNVAGQHPEVVDSIRTIMEREHTVPDIEHFRMEALAD</sequence>
<gene>
    <name evidence="7" type="ORF">SAMN05443144_10282</name>
</gene>
<dbReference type="InterPro" id="IPR000917">
    <property type="entry name" value="Sulfatase_N"/>
</dbReference>
<accession>A0A1M4UN87</accession>
<dbReference type="PROSITE" id="PS00523">
    <property type="entry name" value="SULFATASE_1"/>
    <property type="match status" value="1"/>
</dbReference>
<dbReference type="CDD" id="cd16145">
    <property type="entry name" value="ARS_like"/>
    <property type="match status" value="1"/>
</dbReference>
<feature type="chain" id="PRO_5012635160" evidence="5">
    <location>
        <begin position="20"/>
        <end position="518"/>
    </location>
</feature>
<proteinExistence type="inferred from homology"/>
<dbReference type="InterPro" id="IPR017850">
    <property type="entry name" value="Alkaline_phosphatase_core_sf"/>
</dbReference>
<dbReference type="InterPro" id="IPR050738">
    <property type="entry name" value="Sulfatase"/>
</dbReference>
<keyword evidence="5" id="KW-0732">Signal</keyword>
<dbReference type="SUPFAM" id="SSF53649">
    <property type="entry name" value="Alkaline phosphatase-like"/>
    <property type="match status" value="1"/>
</dbReference>
<dbReference type="InterPro" id="IPR024607">
    <property type="entry name" value="Sulfatase_CS"/>
</dbReference>
<comment type="similarity">
    <text evidence="1">Belongs to the sulfatase family.</text>
</comment>
<dbReference type="OrthoDB" id="9764377at2"/>
<dbReference type="PROSITE" id="PS51257">
    <property type="entry name" value="PROKAR_LIPOPROTEIN"/>
    <property type="match status" value="1"/>
</dbReference>
<dbReference type="AlphaFoldDB" id="A0A1M4UN87"/>
<dbReference type="GO" id="GO:0004065">
    <property type="term" value="F:arylsulfatase activity"/>
    <property type="evidence" value="ECO:0007669"/>
    <property type="project" value="TreeGrafter"/>
</dbReference>
<dbReference type="PANTHER" id="PTHR42693">
    <property type="entry name" value="ARYLSULFATASE FAMILY MEMBER"/>
    <property type="match status" value="1"/>
</dbReference>
<evidence type="ECO:0000313" key="7">
    <source>
        <dbReference type="EMBL" id="SHE58043.1"/>
    </source>
</evidence>
<dbReference type="Pfam" id="PF00884">
    <property type="entry name" value="Sulfatase"/>
    <property type="match status" value="1"/>
</dbReference>
<dbReference type="Proteomes" id="UP000184041">
    <property type="component" value="Unassembled WGS sequence"/>
</dbReference>
<dbReference type="RefSeq" id="WP_073059224.1">
    <property type="nucleotide sequence ID" value="NZ_FQUS01000002.1"/>
</dbReference>
<evidence type="ECO:0000256" key="5">
    <source>
        <dbReference type="SAM" id="SignalP"/>
    </source>
</evidence>
<name>A0A1M4UN87_9BACT</name>
<keyword evidence="8" id="KW-1185">Reference proteome</keyword>
<dbReference type="Gene3D" id="3.30.1120.10">
    <property type="match status" value="1"/>
</dbReference>
<keyword evidence="3" id="KW-0378">Hydrolase</keyword>
<evidence type="ECO:0000313" key="8">
    <source>
        <dbReference type="Proteomes" id="UP000184041"/>
    </source>
</evidence>
<keyword evidence="4" id="KW-0106">Calcium</keyword>
<organism evidence="7 8">
    <name type="scientific">Fodinibius roseus</name>
    <dbReference type="NCBI Taxonomy" id="1194090"/>
    <lineage>
        <taxon>Bacteria</taxon>
        <taxon>Pseudomonadati</taxon>
        <taxon>Balneolota</taxon>
        <taxon>Balneolia</taxon>
        <taxon>Balneolales</taxon>
        <taxon>Balneolaceae</taxon>
        <taxon>Fodinibius</taxon>
    </lineage>
</organism>
<evidence type="ECO:0000256" key="4">
    <source>
        <dbReference type="ARBA" id="ARBA00022837"/>
    </source>
</evidence>
<evidence type="ECO:0000259" key="6">
    <source>
        <dbReference type="Pfam" id="PF00884"/>
    </source>
</evidence>
<dbReference type="GO" id="GO:0046872">
    <property type="term" value="F:metal ion binding"/>
    <property type="evidence" value="ECO:0007669"/>
    <property type="project" value="UniProtKB-KW"/>
</dbReference>
<dbReference type="EMBL" id="FQUS01000002">
    <property type="protein sequence ID" value="SHE58043.1"/>
    <property type="molecule type" value="Genomic_DNA"/>
</dbReference>
<evidence type="ECO:0000256" key="1">
    <source>
        <dbReference type="ARBA" id="ARBA00008779"/>
    </source>
</evidence>
<feature type="signal peptide" evidence="5">
    <location>
        <begin position="1"/>
        <end position="19"/>
    </location>
</feature>
<evidence type="ECO:0000256" key="2">
    <source>
        <dbReference type="ARBA" id="ARBA00022723"/>
    </source>
</evidence>
<keyword evidence="2" id="KW-0479">Metal-binding</keyword>
<feature type="domain" description="Sulfatase N-terminal" evidence="6">
    <location>
        <begin position="29"/>
        <end position="407"/>
    </location>
</feature>
<dbReference type="Gene3D" id="3.40.720.10">
    <property type="entry name" value="Alkaline Phosphatase, subunit A"/>
    <property type="match status" value="1"/>
</dbReference>
<protein>
    <submittedName>
        <fullName evidence="7">Arylsulfatase</fullName>
    </submittedName>
</protein>
<evidence type="ECO:0000256" key="3">
    <source>
        <dbReference type="ARBA" id="ARBA00022801"/>
    </source>
</evidence>
<dbReference type="PANTHER" id="PTHR42693:SF53">
    <property type="entry name" value="ENDO-4-O-SULFATASE"/>
    <property type="match status" value="1"/>
</dbReference>
<reference evidence="7 8" key="1">
    <citation type="submission" date="2016-11" db="EMBL/GenBank/DDBJ databases">
        <authorList>
            <person name="Jaros S."/>
            <person name="Januszkiewicz K."/>
            <person name="Wedrychowicz H."/>
        </authorList>
    </citation>
    <scope>NUCLEOTIDE SEQUENCE [LARGE SCALE GENOMIC DNA]</scope>
    <source>
        <strain evidence="7 8">DSM 21986</strain>
    </source>
</reference>